<evidence type="ECO:0000313" key="2">
    <source>
        <dbReference type="EMBL" id="SFK02419.1"/>
    </source>
</evidence>
<keyword evidence="3" id="KW-1185">Reference proteome</keyword>
<feature type="domain" description="NADP-dependent oxidoreductase" evidence="1">
    <location>
        <begin position="16"/>
        <end position="294"/>
    </location>
</feature>
<dbReference type="EMBL" id="FOSJ01000006">
    <property type="protein sequence ID" value="SFK02419.1"/>
    <property type="molecule type" value="Genomic_DNA"/>
</dbReference>
<dbReference type="PANTHER" id="PTHR43364">
    <property type="entry name" value="NADH-SPECIFIC METHYLGLYOXAL REDUCTASE-RELATED"/>
    <property type="match status" value="1"/>
</dbReference>
<evidence type="ECO:0000313" key="3">
    <source>
        <dbReference type="Proteomes" id="UP000199589"/>
    </source>
</evidence>
<dbReference type="Pfam" id="PF00248">
    <property type="entry name" value="Aldo_ket_red"/>
    <property type="match status" value="1"/>
</dbReference>
<gene>
    <name evidence="2" type="ORF">SAMN04488569_100662</name>
</gene>
<dbReference type="InterPro" id="IPR020471">
    <property type="entry name" value="AKR"/>
</dbReference>
<dbReference type="STRING" id="258723.GCA_900169305_01939"/>
<sequence length="303" mass="33942">MNKILLGKSDLSVSEVALGCMRMNALDNGAAVNVLESANESGINFYDHADIYGKGESEKTFAKALKNSSLKREDILLQSKAGIRQGFYDFSKEHLLTSVEGILKRLETDYLDVLLLHRPDALVEPEEVAELFTQLYKSGKVKHFGVSNHSPYQIELLEKYIDQDIIANQLQFSVVHTGMVDAGIHVNTKDPLSVDHDRAVLDYCRLNNITVQPWSPVQGENGVFLNNPQYKEINEVLSKVGEGHNINNEAASIAWLLRHPAKMQVILGTMNPERIKTYASASDVQLSREEWYEIYRAAGNKVP</sequence>
<dbReference type="RefSeq" id="WP_091896081.1">
    <property type="nucleotide sequence ID" value="NZ_FOSJ01000006.1"/>
</dbReference>
<reference evidence="3" key="1">
    <citation type="submission" date="2016-10" db="EMBL/GenBank/DDBJ databases">
        <authorList>
            <person name="Varghese N."/>
            <person name="Submissions S."/>
        </authorList>
    </citation>
    <scope>NUCLEOTIDE SEQUENCE [LARGE SCALE GENOMIC DNA]</scope>
    <source>
        <strain evidence="3">DSM 16108</strain>
    </source>
</reference>
<dbReference type="CDD" id="cd19092">
    <property type="entry name" value="AKR_BsYcsN_EcYdhF-like"/>
    <property type="match status" value="1"/>
</dbReference>
<accession>A0A1I3W546</accession>
<organism evidence="2 3">
    <name type="scientific">Marinilactibacillus piezotolerans</name>
    <dbReference type="NCBI Taxonomy" id="258723"/>
    <lineage>
        <taxon>Bacteria</taxon>
        <taxon>Bacillati</taxon>
        <taxon>Bacillota</taxon>
        <taxon>Bacilli</taxon>
        <taxon>Lactobacillales</taxon>
        <taxon>Carnobacteriaceae</taxon>
        <taxon>Marinilactibacillus</taxon>
    </lineage>
</organism>
<protein>
    <submittedName>
        <fullName evidence="2">Predicted oxidoreductase</fullName>
    </submittedName>
</protein>
<dbReference type="GO" id="GO:0016491">
    <property type="term" value="F:oxidoreductase activity"/>
    <property type="evidence" value="ECO:0007669"/>
    <property type="project" value="InterPro"/>
</dbReference>
<evidence type="ECO:0000259" key="1">
    <source>
        <dbReference type="Pfam" id="PF00248"/>
    </source>
</evidence>
<proteinExistence type="predicted"/>
<dbReference type="PANTHER" id="PTHR43364:SF1">
    <property type="entry name" value="OXIDOREDUCTASE YDHF"/>
    <property type="match status" value="1"/>
</dbReference>
<dbReference type="Proteomes" id="UP000199589">
    <property type="component" value="Unassembled WGS sequence"/>
</dbReference>
<dbReference type="PRINTS" id="PR00069">
    <property type="entry name" value="ALDKETRDTASE"/>
</dbReference>
<dbReference type="AlphaFoldDB" id="A0A1I3W546"/>
<dbReference type="Gene3D" id="3.20.20.100">
    <property type="entry name" value="NADP-dependent oxidoreductase domain"/>
    <property type="match status" value="1"/>
</dbReference>
<dbReference type="InterPro" id="IPR050523">
    <property type="entry name" value="AKR_Detox_Biosynth"/>
</dbReference>
<dbReference type="SUPFAM" id="SSF51430">
    <property type="entry name" value="NAD(P)-linked oxidoreductase"/>
    <property type="match status" value="1"/>
</dbReference>
<name>A0A1I3W546_9LACT</name>
<dbReference type="InterPro" id="IPR023210">
    <property type="entry name" value="NADP_OxRdtase_dom"/>
</dbReference>
<dbReference type="InterPro" id="IPR036812">
    <property type="entry name" value="NAD(P)_OxRdtase_dom_sf"/>
</dbReference>
<dbReference type="OrthoDB" id="9773828at2"/>
<dbReference type="GO" id="GO:0005829">
    <property type="term" value="C:cytosol"/>
    <property type="evidence" value="ECO:0007669"/>
    <property type="project" value="TreeGrafter"/>
</dbReference>